<feature type="compositionally biased region" description="Basic and acidic residues" evidence="1">
    <location>
        <begin position="850"/>
        <end position="860"/>
    </location>
</feature>
<feature type="transmembrane region" description="Helical" evidence="2">
    <location>
        <begin position="7"/>
        <end position="28"/>
    </location>
</feature>
<feature type="region of interest" description="Disordered" evidence="1">
    <location>
        <begin position="848"/>
        <end position="875"/>
    </location>
</feature>
<proteinExistence type="predicted"/>
<evidence type="ECO:0000313" key="3">
    <source>
        <dbReference type="EMBL" id="MBF4374351.1"/>
    </source>
</evidence>
<keyword evidence="2" id="KW-0812">Transmembrane</keyword>
<keyword evidence="2" id="KW-0472">Membrane</keyword>
<organism evidence="3 4">
    <name type="scientific">Vibrio anguillarum</name>
    <name type="common">Listonella anguillarum</name>
    <dbReference type="NCBI Taxonomy" id="55601"/>
    <lineage>
        <taxon>Bacteria</taxon>
        <taxon>Pseudomonadati</taxon>
        <taxon>Pseudomonadota</taxon>
        <taxon>Gammaproteobacteria</taxon>
        <taxon>Vibrionales</taxon>
        <taxon>Vibrionaceae</taxon>
        <taxon>Vibrio</taxon>
    </lineage>
</organism>
<dbReference type="EMBL" id="RDPI01000019">
    <property type="protein sequence ID" value="MBF4374351.1"/>
    <property type="molecule type" value="Genomic_DNA"/>
</dbReference>
<comment type="caution">
    <text evidence="3">The sequence shown here is derived from an EMBL/GenBank/DDBJ whole genome shotgun (WGS) entry which is preliminary data.</text>
</comment>
<feature type="transmembrane region" description="Helical" evidence="2">
    <location>
        <begin position="48"/>
        <end position="70"/>
    </location>
</feature>
<name>A0ABR9Z7C4_VIBAN</name>
<keyword evidence="4" id="KW-1185">Reference proteome</keyword>
<accession>A0ABR9Z7C4</accession>
<evidence type="ECO:0000256" key="1">
    <source>
        <dbReference type="SAM" id="MobiDB-lite"/>
    </source>
</evidence>
<evidence type="ECO:0008006" key="5">
    <source>
        <dbReference type="Google" id="ProtNLM"/>
    </source>
</evidence>
<reference evidence="3 4" key="1">
    <citation type="journal article" date="2021" name="PeerJ">
        <title>Analysis of 44 Vibrio anguillarum genomes reveals high genetic diversity.</title>
        <authorList>
            <person name="Hansen M.J."/>
            <person name="Dalsgaard I."/>
        </authorList>
    </citation>
    <scope>NUCLEOTIDE SEQUENCE [LARGE SCALE GENOMIC DNA]</scope>
    <source>
        <strain evidence="3 4">040915-1/1B</strain>
    </source>
</reference>
<protein>
    <recommendedName>
        <fullName evidence="5">DotA/TraY family protein</fullName>
    </recommendedName>
</protein>
<feature type="transmembrane region" description="Helical" evidence="2">
    <location>
        <begin position="682"/>
        <end position="711"/>
    </location>
</feature>
<feature type="transmembrane region" description="Helical" evidence="2">
    <location>
        <begin position="654"/>
        <end position="676"/>
    </location>
</feature>
<gene>
    <name evidence="3" type="ORF">EAY46_14880</name>
</gene>
<feature type="transmembrane region" description="Helical" evidence="2">
    <location>
        <begin position="777"/>
        <end position="798"/>
    </location>
</feature>
<sequence length="875" mass="94480">MNPIDPIESFFSALVNPSILHWMALFLGDWVRGLFGDGSEVSNYPITALMIGMAMLNIVAMAVMFICLSFTGGRSLLSGMFTANIATGISKYMPVRILLGFGLLMPTSAGVQGLDAYNLVVSNIQANTIRLVLAGGAMADATWQITGRALFDFNIGGAPTLRNTISRSNNLARSFVCAKFYHEGIGKAKGEAPIYVQYLTDGDADARSAFTPLNSINEFLLRDATDVEQTAIILFGGKRGVCGFLPLDVLPSADAPQSKNKVLFPQVNEFIPKIQSAMRDEGNQQFITLLSGYEQFAKSYYENLASMSVASIQASLQTDEEEGTRFDLLPVNLGGLPSHMPNAPLNTKLNGLADGLVTLSQRMAYVQQSVAFKAMRGLPKQLGGSDDLATNLDALSPMFFDKFLSGYVSAGMFWSIYQDFSSLSYEAERYVNDINVTLPEINSATMCDKGFFSRVLSKITDGDSECERLQLVNFVMSMVIDYSATKGVNSEFANRISAPNGDSYTIDASAWKEFYGSANGKSGVSLGEFGYFAKATMGLFEGLWDVVQWTGKYMGDGTLLTSTATPNDGLLTGTDALFLDISGKNSPYVMLNQLGEGMRDVSFVLRLAKISVQSQVWSMKDTVDGVANQNAITSVMFLPLRIIANIIKFTVEEALTLVNILIHSLSAAALILIYGVPAIPVVGWIMVLLGIFFVAISAVAASPFAAVLVSLPKGDGLFAPDTERLLSMLYGVFIRQPLTVIGFVASMYCGYVGLSLVNVLWFGSFLNKLNGLSVLDAIMAVAFIFLGYGVVVFFVCLYSFRWTSLIVDAIGVWFSSALVGGAFASNDGDTAGAVSAIKGLSAQLNEFASQDEKDKNKPKDNQSQNNGADQKRHNA</sequence>
<evidence type="ECO:0000256" key="2">
    <source>
        <dbReference type="SAM" id="Phobius"/>
    </source>
</evidence>
<dbReference type="RefSeq" id="WP_194663818.1">
    <property type="nucleotide sequence ID" value="NZ_RDPI01000019.1"/>
</dbReference>
<dbReference type="Proteomes" id="UP000726136">
    <property type="component" value="Unassembled WGS sequence"/>
</dbReference>
<evidence type="ECO:0000313" key="4">
    <source>
        <dbReference type="Proteomes" id="UP000726136"/>
    </source>
</evidence>
<keyword evidence="2" id="KW-1133">Transmembrane helix</keyword>
<feature type="transmembrane region" description="Helical" evidence="2">
    <location>
        <begin position="732"/>
        <end position="757"/>
    </location>
</feature>